<reference evidence="5 6" key="1">
    <citation type="submission" date="2019-03" db="EMBL/GenBank/DDBJ databases">
        <title>Genomic Encyclopedia of Type Strains, Phase III (KMG-III): the genomes of soil and plant-associated and newly described type strains.</title>
        <authorList>
            <person name="Whitman W."/>
        </authorList>
    </citation>
    <scope>NUCLEOTIDE SEQUENCE [LARGE SCALE GENOMIC DNA]</scope>
    <source>
        <strain evidence="5 6">CGMCC 1.7660</strain>
    </source>
</reference>
<dbReference type="CDD" id="cd13401">
    <property type="entry name" value="Slt70-like"/>
    <property type="match status" value="1"/>
</dbReference>
<dbReference type="SUPFAM" id="SSF53955">
    <property type="entry name" value="Lysozyme-like"/>
    <property type="match status" value="1"/>
</dbReference>
<dbReference type="GO" id="GO:0042597">
    <property type="term" value="C:periplasmic space"/>
    <property type="evidence" value="ECO:0007669"/>
    <property type="project" value="InterPro"/>
</dbReference>
<dbReference type="Proteomes" id="UP000295783">
    <property type="component" value="Unassembled WGS sequence"/>
</dbReference>
<keyword evidence="6" id="KW-1185">Reference proteome</keyword>
<dbReference type="Gene3D" id="1.25.20.10">
    <property type="entry name" value="Bacterial muramidases"/>
    <property type="match status" value="1"/>
</dbReference>
<dbReference type="Pfam" id="PF01464">
    <property type="entry name" value="SLT"/>
    <property type="match status" value="1"/>
</dbReference>
<comment type="similarity">
    <text evidence="2">Belongs to the virb1 family.</text>
</comment>
<dbReference type="SUPFAM" id="SSF48435">
    <property type="entry name" value="Bacterial muramidases"/>
    <property type="match status" value="1"/>
</dbReference>
<dbReference type="GO" id="GO:0016020">
    <property type="term" value="C:membrane"/>
    <property type="evidence" value="ECO:0007669"/>
    <property type="project" value="InterPro"/>
</dbReference>
<keyword evidence="3" id="KW-0732">Signal</keyword>
<comment type="similarity">
    <text evidence="1">Belongs to the transglycosylase Slt family.</text>
</comment>
<comment type="caution">
    <text evidence="5">The sequence shown here is derived from an EMBL/GenBank/DDBJ whole genome shotgun (WGS) entry which is preliminary data.</text>
</comment>
<evidence type="ECO:0000256" key="2">
    <source>
        <dbReference type="ARBA" id="ARBA00009387"/>
    </source>
</evidence>
<dbReference type="PANTHER" id="PTHR37423">
    <property type="entry name" value="SOLUBLE LYTIC MUREIN TRANSGLYCOSYLASE-RELATED"/>
    <property type="match status" value="1"/>
</dbReference>
<dbReference type="EMBL" id="SNYW01000013">
    <property type="protein sequence ID" value="TDQ78479.1"/>
    <property type="molecule type" value="Genomic_DNA"/>
</dbReference>
<feature type="domain" description="Transglycosylase SLT" evidence="4">
    <location>
        <begin position="365"/>
        <end position="467"/>
    </location>
</feature>
<dbReference type="InterPro" id="IPR008258">
    <property type="entry name" value="Transglycosylase_SLT_dom_1"/>
</dbReference>
<dbReference type="GO" id="GO:0000270">
    <property type="term" value="P:peptidoglycan metabolic process"/>
    <property type="evidence" value="ECO:0007669"/>
    <property type="project" value="InterPro"/>
</dbReference>
<organism evidence="5 6">
    <name type="scientific">Dongia mobilis</name>
    <dbReference type="NCBI Taxonomy" id="578943"/>
    <lineage>
        <taxon>Bacteria</taxon>
        <taxon>Pseudomonadati</taxon>
        <taxon>Pseudomonadota</taxon>
        <taxon>Alphaproteobacteria</taxon>
        <taxon>Rhodospirillales</taxon>
        <taxon>Dongiaceae</taxon>
        <taxon>Dongia</taxon>
    </lineage>
</organism>
<dbReference type="AlphaFoldDB" id="A0A4R6WIL5"/>
<dbReference type="InterPro" id="IPR008939">
    <property type="entry name" value="Lytic_TGlycosylase_superhlx_U"/>
</dbReference>
<dbReference type="Gene3D" id="1.10.530.10">
    <property type="match status" value="1"/>
</dbReference>
<dbReference type="PANTHER" id="PTHR37423:SF2">
    <property type="entry name" value="MEMBRANE-BOUND LYTIC MUREIN TRANSGLYCOSYLASE C"/>
    <property type="match status" value="1"/>
</dbReference>
<evidence type="ECO:0000256" key="1">
    <source>
        <dbReference type="ARBA" id="ARBA00007734"/>
    </source>
</evidence>
<dbReference type="InterPro" id="IPR023346">
    <property type="entry name" value="Lysozyme-like_dom_sf"/>
</dbReference>
<evidence type="ECO:0000313" key="6">
    <source>
        <dbReference type="Proteomes" id="UP000295783"/>
    </source>
</evidence>
<protein>
    <submittedName>
        <fullName evidence="5">Soluble lytic murein transglycosylase-like protein</fullName>
    </submittedName>
</protein>
<evidence type="ECO:0000259" key="4">
    <source>
        <dbReference type="Pfam" id="PF01464"/>
    </source>
</evidence>
<accession>A0A4R6WIL5</accession>
<gene>
    <name evidence="5" type="ORF">A8950_3534</name>
</gene>
<dbReference type="PROSITE" id="PS00922">
    <property type="entry name" value="TRANSGLYCOSYLASE"/>
    <property type="match status" value="1"/>
</dbReference>
<evidence type="ECO:0000256" key="3">
    <source>
        <dbReference type="ARBA" id="ARBA00022729"/>
    </source>
</evidence>
<sequence>MIIRQHGWRRILASTALVALFTQGLPVAGTSLGIKPAAAQEAAEELSAATLGNGSTASLPSDMPEMLGAALPNPLDPVDADRYRQIFRRQAAGDFAGADRLIGSLTDPLLLGHVLADRYLSPSYKSRAKELTEWMAAYPGHPQAKYIYRLALKKGASEGALKSPKFDITRVGTPDESTKDTDQNWRAGLAAWGKRDYARAAALFEKAAGQKSLSDWERSAAAYWAARAHVRAKQPQQVSEWLKLAAAAPRTFYGHLATRALGLEPSYDWRVPTLNTGHGDQLMQSRTGQRALGLLQIGQTDLAEKELLILQSEAGSSLSDALLAISQSYRLPSLALKIGTWHAIKGGERRDSALYPLPSWKPAGGFKIDPALLYAIMRQESGFNPNAISSAGATGLMQLMPATARAIGAPESASLKDPLVSLKYGEKYIDRLLAEPSVGGDLFLMAISYNAGPGNLIKWKKSIKGSDDPLFFIENIPSQETRNFVERVIAAYWVYQARLGQPQRSLEAVANGAWPTYQKSGATATAAN</sequence>
<dbReference type="GO" id="GO:0008933">
    <property type="term" value="F:peptidoglycan lytic transglycosylase activity"/>
    <property type="evidence" value="ECO:0007669"/>
    <property type="project" value="InterPro"/>
</dbReference>
<name>A0A4R6WIL5_9PROT</name>
<dbReference type="GO" id="GO:0004553">
    <property type="term" value="F:hydrolase activity, hydrolyzing O-glycosyl compounds"/>
    <property type="evidence" value="ECO:0007669"/>
    <property type="project" value="InterPro"/>
</dbReference>
<evidence type="ECO:0000313" key="5">
    <source>
        <dbReference type="EMBL" id="TDQ78479.1"/>
    </source>
</evidence>
<proteinExistence type="inferred from homology"/>
<dbReference type="OrthoDB" id="9815002at2"/>
<dbReference type="InterPro" id="IPR000189">
    <property type="entry name" value="Transglyc_AS"/>
</dbReference>
<dbReference type="RefSeq" id="WP_133614976.1">
    <property type="nucleotide sequence ID" value="NZ_SNYW01000013.1"/>
</dbReference>